<proteinExistence type="predicted"/>
<dbReference type="UniPathway" id="UPA00148"/>
<dbReference type="GO" id="GO:0009236">
    <property type="term" value="P:cobalamin biosynthetic process"/>
    <property type="evidence" value="ECO:0007669"/>
    <property type="project" value="UniProtKB-UniPathway"/>
</dbReference>
<evidence type="ECO:0000313" key="4">
    <source>
        <dbReference type="EMBL" id="ACU75819.1"/>
    </source>
</evidence>
<keyword evidence="2" id="KW-0169">Cobalamin biosynthesis</keyword>
<dbReference type="EC" id="1.3.1.54" evidence="4"/>
<reference evidence="4 5" key="1">
    <citation type="journal article" date="2009" name="Stand. Genomic Sci.">
        <title>Complete genome sequence of Catenulispora acidiphila type strain (ID 139908).</title>
        <authorList>
            <person name="Copeland A."/>
            <person name="Lapidus A."/>
            <person name="Glavina Del Rio T."/>
            <person name="Nolan M."/>
            <person name="Lucas S."/>
            <person name="Chen F."/>
            <person name="Tice H."/>
            <person name="Cheng J.F."/>
            <person name="Bruce D."/>
            <person name="Goodwin L."/>
            <person name="Pitluck S."/>
            <person name="Mikhailova N."/>
            <person name="Pati A."/>
            <person name="Ivanova N."/>
            <person name="Mavromatis K."/>
            <person name="Chen A."/>
            <person name="Palaniappan K."/>
            <person name="Chain P."/>
            <person name="Land M."/>
            <person name="Hauser L."/>
            <person name="Chang Y.J."/>
            <person name="Jeffries C.D."/>
            <person name="Chertkov O."/>
            <person name="Brettin T."/>
            <person name="Detter J.C."/>
            <person name="Han C."/>
            <person name="Ali Z."/>
            <person name="Tindall B.J."/>
            <person name="Goker M."/>
            <person name="Bristow J."/>
            <person name="Eisen J.A."/>
            <person name="Markowitz V."/>
            <person name="Hugenholtz P."/>
            <person name="Kyrpides N.C."/>
            <person name="Klenk H.P."/>
        </authorList>
    </citation>
    <scope>NUCLEOTIDE SEQUENCE [LARGE SCALE GENOMIC DNA]</scope>
    <source>
        <strain evidence="5">DSM 44928 / JCM 14897 / NBRC 102108 / NRRL B-24433 / ID139908</strain>
    </source>
</reference>
<dbReference type="Pfam" id="PF02571">
    <property type="entry name" value="CbiJ"/>
    <property type="match status" value="1"/>
</dbReference>
<evidence type="ECO:0000256" key="2">
    <source>
        <dbReference type="ARBA" id="ARBA00022573"/>
    </source>
</evidence>
<dbReference type="NCBIfam" id="TIGR00715">
    <property type="entry name" value="precor6x_red"/>
    <property type="match status" value="1"/>
</dbReference>
<evidence type="ECO:0000256" key="3">
    <source>
        <dbReference type="ARBA" id="ARBA00023002"/>
    </source>
</evidence>
<keyword evidence="5" id="KW-1185">Reference proteome</keyword>
<comment type="pathway">
    <text evidence="1">Cofactor biosynthesis; adenosylcobalamin biosynthesis.</text>
</comment>
<dbReference type="KEGG" id="cai:Caci_6989"/>
<dbReference type="InParanoid" id="C7Q550"/>
<organism evidence="4 5">
    <name type="scientific">Catenulispora acidiphila (strain DSM 44928 / JCM 14897 / NBRC 102108 / NRRL B-24433 / ID139908)</name>
    <dbReference type="NCBI Taxonomy" id="479433"/>
    <lineage>
        <taxon>Bacteria</taxon>
        <taxon>Bacillati</taxon>
        <taxon>Actinomycetota</taxon>
        <taxon>Actinomycetes</taxon>
        <taxon>Catenulisporales</taxon>
        <taxon>Catenulisporaceae</taxon>
        <taxon>Catenulispora</taxon>
    </lineage>
</organism>
<keyword evidence="3 4" id="KW-0560">Oxidoreductase</keyword>
<dbReference type="EMBL" id="CP001700">
    <property type="protein sequence ID" value="ACU75819.1"/>
    <property type="molecule type" value="Genomic_DNA"/>
</dbReference>
<dbReference type="NCBIfam" id="NF005968">
    <property type="entry name" value="PRK08057.1-2"/>
    <property type="match status" value="1"/>
</dbReference>
<evidence type="ECO:0000256" key="1">
    <source>
        <dbReference type="ARBA" id="ARBA00004953"/>
    </source>
</evidence>
<accession>C7Q550</accession>
<gene>
    <name evidence="4" type="ordered locus">Caci_6989</name>
</gene>
<dbReference type="HOGENOM" id="CLU_068627_1_0_11"/>
<sequence length="250" mass="26348">MRILILGGTAQARELAAELCARDEHRIILSLAGRTGETALPVPSGSRLRVGGFGGADGLAAYLRSESIDVLIDATHPFAGAISENAAAASIESGIRLLALRRPPWQARPGDRWTHVPDVVTAAAHAAKLADGLCVFVTTGRLEARAYASDQQHTYLIRTVTAPDGPLPPHHTLVFDRGPYTVAGETELMARHDVAALVTKNSGGTSTSAKLTAARQRGIPVIMVDPPALPASGEVYFEVAEVVRQVIAIT</sequence>
<dbReference type="STRING" id="479433.Caci_6989"/>
<dbReference type="PANTHER" id="PTHR36925">
    <property type="entry name" value="COBALT-PRECORRIN-6A REDUCTASE"/>
    <property type="match status" value="1"/>
</dbReference>
<dbReference type="eggNOG" id="COG2099">
    <property type="taxonomic scope" value="Bacteria"/>
</dbReference>
<dbReference type="InterPro" id="IPR003723">
    <property type="entry name" value="Precorrin-6x_reduct"/>
</dbReference>
<dbReference type="AlphaFoldDB" id="C7Q550"/>
<dbReference type="PROSITE" id="PS51014">
    <property type="entry name" value="COBK_CBIJ"/>
    <property type="match status" value="1"/>
</dbReference>
<dbReference type="Proteomes" id="UP000000851">
    <property type="component" value="Chromosome"/>
</dbReference>
<dbReference type="GO" id="GO:0016994">
    <property type="term" value="F:precorrin-6A reductase activity"/>
    <property type="evidence" value="ECO:0007669"/>
    <property type="project" value="UniProtKB-EC"/>
</dbReference>
<evidence type="ECO:0000313" key="5">
    <source>
        <dbReference type="Proteomes" id="UP000000851"/>
    </source>
</evidence>
<name>C7Q550_CATAD</name>
<protein>
    <submittedName>
        <fullName evidence="4">Precorrin-6x reductase</fullName>
        <ecNumber evidence="4">1.3.1.54</ecNumber>
    </submittedName>
</protein>
<dbReference type="PANTHER" id="PTHR36925:SF1">
    <property type="entry name" value="COBALT-PRECORRIN-6A REDUCTASE"/>
    <property type="match status" value="1"/>
</dbReference>
<dbReference type="RefSeq" id="WP_015795547.1">
    <property type="nucleotide sequence ID" value="NC_013131.1"/>
</dbReference>
<dbReference type="OrthoDB" id="5183775at2"/>
<dbReference type="FunCoup" id="C7Q550">
    <property type="interactions" value="107"/>
</dbReference>